<dbReference type="SUPFAM" id="SSF53300">
    <property type="entry name" value="vWA-like"/>
    <property type="match status" value="1"/>
</dbReference>
<dbReference type="InterPro" id="IPR036465">
    <property type="entry name" value="vWFA_dom_sf"/>
</dbReference>
<feature type="domain" description="VWFA" evidence="1">
    <location>
        <begin position="13"/>
        <end position="202"/>
    </location>
</feature>
<dbReference type="Gene3D" id="3.40.50.410">
    <property type="entry name" value="von Willebrand factor, type A domain"/>
    <property type="match status" value="1"/>
</dbReference>
<comment type="caution">
    <text evidence="2">The sequence shown here is derived from an EMBL/GenBank/DDBJ whole genome shotgun (WGS) entry which is preliminary data.</text>
</comment>
<sequence length="275" mass="29812">MYTAEISRTSPSAFLFVIDQSGSMDERMETEQTKAQFVADVLNKTLYQLVIRCTRADGVRNYFDVGVIAYGDSVRSGFAAPLGGKILHSLSDIEANPLRIEERVKRVPDGAGGLVNQPTKFPVWFDPTSLGGTPMTAAMRTAAEAIAEWCDAHPSSYPPTIIHVTDGASTDGDPSAIADALKQMSTSDGECLLFNLHISTTGGQPVVFPASDSGLDEYGRLLFRMSSAFPDHLVQVARDKGYDSVSGESRFFGYKAGYEVIVDFFDIGTRASNLR</sequence>
<organism evidence="2 3">
    <name type="scientific">Pseudochelatococcus lubricantis</name>
    <dbReference type="NCBI Taxonomy" id="1538102"/>
    <lineage>
        <taxon>Bacteria</taxon>
        <taxon>Pseudomonadati</taxon>
        <taxon>Pseudomonadota</taxon>
        <taxon>Alphaproteobacteria</taxon>
        <taxon>Hyphomicrobiales</taxon>
        <taxon>Chelatococcaceae</taxon>
        <taxon>Pseudochelatococcus</taxon>
    </lineage>
</organism>
<keyword evidence="3" id="KW-1185">Reference proteome</keyword>
<name>A0ABX0UX93_9HYPH</name>
<accession>A0ABX0UX93</accession>
<dbReference type="Proteomes" id="UP001429580">
    <property type="component" value="Unassembled WGS sequence"/>
</dbReference>
<dbReference type="PROSITE" id="PS50234">
    <property type="entry name" value="VWFA"/>
    <property type="match status" value="1"/>
</dbReference>
<dbReference type="EMBL" id="JAASQI010000003">
    <property type="protein sequence ID" value="NIJ57562.1"/>
    <property type="molecule type" value="Genomic_DNA"/>
</dbReference>
<reference evidence="2 3" key="1">
    <citation type="submission" date="2020-03" db="EMBL/GenBank/DDBJ databases">
        <title>Genomic Encyclopedia of Type Strains, Phase IV (KMG-IV): sequencing the most valuable type-strain genomes for metagenomic binning, comparative biology and taxonomic classification.</title>
        <authorList>
            <person name="Goeker M."/>
        </authorList>
    </citation>
    <scope>NUCLEOTIDE SEQUENCE [LARGE SCALE GENOMIC DNA]</scope>
    <source>
        <strain evidence="2 3">DSM 103870</strain>
    </source>
</reference>
<dbReference type="InterPro" id="IPR002035">
    <property type="entry name" value="VWF_A"/>
</dbReference>
<proteinExistence type="predicted"/>
<protein>
    <recommendedName>
        <fullName evidence="1">VWFA domain-containing protein</fullName>
    </recommendedName>
</protein>
<evidence type="ECO:0000259" key="1">
    <source>
        <dbReference type="PROSITE" id="PS50234"/>
    </source>
</evidence>
<evidence type="ECO:0000313" key="2">
    <source>
        <dbReference type="EMBL" id="NIJ57562.1"/>
    </source>
</evidence>
<gene>
    <name evidence="2" type="ORF">FHS82_001398</name>
</gene>
<dbReference type="CDD" id="cd00198">
    <property type="entry name" value="vWFA"/>
    <property type="match status" value="1"/>
</dbReference>
<dbReference type="RefSeq" id="WP_166950313.1">
    <property type="nucleotide sequence ID" value="NZ_JAASQI010000003.1"/>
</dbReference>
<evidence type="ECO:0000313" key="3">
    <source>
        <dbReference type="Proteomes" id="UP001429580"/>
    </source>
</evidence>